<organism evidence="3 4">
    <name type="scientific">Curvibacter microcysteis</name>
    <dbReference type="NCBI Taxonomy" id="3026419"/>
    <lineage>
        <taxon>Bacteria</taxon>
        <taxon>Pseudomonadati</taxon>
        <taxon>Pseudomonadota</taxon>
        <taxon>Betaproteobacteria</taxon>
        <taxon>Burkholderiales</taxon>
        <taxon>Comamonadaceae</taxon>
        <taxon>Curvibacter</taxon>
    </lineage>
</organism>
<reference evidence="3 4" key="1">
    <citation type="submission" date="2023-02" db="EMBL/GenBank/DDBJ databases">
        <title>Bacterial whole genome sequence for Curvibacter sp. HBC28.</title>
        <authorList>
            <person name="Le V."/>
            <person name="Ko S.-R."/>
            <person name="Ahn C.-Y."/>
            <person name="Oh H.-M."/>
        </authorList>
    </citation>
    <scope>NUCLEOTIDE SEQUENCE [LARGE SCALE GENOMIC DNA]</scope>
    <source>
        <strain evidence="3 4">HBC28</strain>
    </source>
</reference>
<dbReference type="Pfam" id="PF03992">
    <property type="entry name" value="ABM"/>
    <property type="match status" value="1"/>
</dbReference>
<proteinExistence type="predicted"/>
<name>A0ABT5M9U5_9BURK</name>
<feature type="transmembrane region" description="Helical" evidence="1">
    <location>
        <begin position="153"/>
        <end position="173"/>
    </location>
</feature>
<dbReference type="Proteomes" id="UP001528672">
    <property type="component" value="Unassembled WGS sequence"/>
</dbReference>
<dbReference type="Gene3D" id="3.30.70.100">
    <property type="match status" value="1"/>
</dbReference>
<protein>
    <submittedName>
        <fullName evidence="3">Antibiotic biosynthesis monooxygenase</fullName>
    </submittedName>
</protein>
<dbReference type="RefSeq" id="WP_273924731.1">
    <property type="nucleotide sequence ID" value="NZ_JAQSIO010000001.1"/>
</dbReference>
<gene>
    <name evidence="3" type="ORF">PSQ39_01015</name>
</gene>
<dbReference type="InterPro" id="IPR038762">
    <property type="entry name" value="ABM_predict"/>
</dbReference>
<dbReference type="SUPFAM" id="SSF54909">
    <property type="entry name" value="Dimeric alpha+beta barrel"/>
    <property type="match status" value="1"/>
</dbReference>
<keyword evidence="1" id="KW-0472">Membrane</keyword>
<evidence type="ECO:0000256" key="1">
    <source>
        <dbReference type="SAM" id="Phobius"/>
    </source>
</evidence>
<keyword evidence="4" id="KW-1185">Reference proteome</keyword>
<dbReference type="PANTHER" id="PTHR40057">
    <property type="entry name" value="SLR1162 PROTEIN"/>
    <property type="match status" value="1"/>
</dbReference>
<dbReference type="InterPro" id="IPR007138">
    <property type="entry name" value="ABM_dom"/>
</dbReference>
<dbReference type="EMBL" id="JAQSIO010000001">
    <property type="protein sequence ID" value="MDD0813201.1"/>
    <property type="molecule type" value="Genomic_DNA"/>
</dbReference>
<feature type="transmembrane region" description="Helical" evidence="1">
    <location>
        <begin position="125"/>
        <end position="147"/>
    </location>
</feature>
<evidence type="ECO:0000313" key="3">
    <source>
        <dbReference type="EMBL" id="MDD0813201.1"/>
    </source>
</evidence>
<keyword evidence="3" id="KW-0560">Oxidoreductase</keyword>
<keyword evidence="3" id="KW-0503">Monooxygenase</keyword>
<sequence>MNPSADHAVTVLISRRVRPGQGAAFEPLCRQLMAVASGFQGYLGSQLVTPGEDPEADDGLYHVVLAFDSQAHLEAWQAAPARALGLAAMSPLLEAGHSIRPVSGLGLWFQPRHGPAPAAPLRWKVALVTWLGIYPTVGLVFSGLSPWLANWPLWARLGVMTAVVVAAMTWLVAPQLTRWMRPWLYRQPAAKPGRPL</sequence>
<dbReference type="PANTHER" id="PTHR40057:SF1">
    <property type="entry name" value="SLR1162 PROTEIN"/>
    <property type="match status" value="1"/>
</dbReference>
<evidence type="ECO:0000259" key="2">
    <source>
        <dbReference type="Pfam" id="PF03992"/>
    </source>
</evidence>
<dbReference type="InterPro" id="IPR011008">
    <property type="entry name" value="Dimeric_a/b-barrel"/>
</dbReference>
<keyword evidence="1" id="KW-1133">Transmembrane helix</keyword>
<dbReference type="GO" id="GO:0004497">
    <property type="term" value="F:monooxygenase activity"/>
    <property type="evidence" value="ECO:0007669"/>
    <property type="project" value="UniProtKB-KW"/>
</dbReference>
<accession>A0ABT5M9U5</accession>
<comment type="caution">
    <text evidence="3">The sequence shown here is derived from an EMBL/GenBank/DDBJ whole genome shotgun (WGS) entry which is preliminary data.</text>
</comment>
<feature type="domain" description="ABM" evidence="2">
    <location>
        <begin position="9"/>
        <end position="81"/>
    </location>
</feature>
<keyword evidence="1" id="KW-0812">Transmembrane</keyword>
<evidence type="ECO:0000313" key="4">
    <source>
        <dbReference type="Proteomes" id="UP001528672"/>
    </source>
</evidence>